<dbReference type="InterPro" id="IPR010982">
    <property type="entry name" value="Lambda_DNA-bd_dom_sf"/>
</dbReference>
<dbReference type="Pfam" id="PF13464">
    <property type="entry name" value="RodZ_C"/>
    <property type="match status" value="1"/>
</dbReference>
<evidence type="ECO:0000313" key="4">
    <source>
        <dbReference type="EMBL" id="MFC7332722.1"/>
    </source>
</evidence>
<keyword evidence="2" id="KW-1133">Transmembrane helix</keyword>
<dbReference type="SUPFAM" id="SSF47413">
    <property type="entry name" value="lambda repressor-like DNA-binding domains"/>
    <property type="match status" value="1"/>
</dbReference>
<dbReference type="PANTHER" id="PTHR34475:SF1">
    <property type="entry name" value="CYTOSKELETON PROTEIN RODZ"/>
    <property type="match status" value="1"/>
</dbReference>
<name>A0ABW2KRT8_9PROT</name>
<feature type="domain" description="Cytoskeleton protein RodZ-like C-terminal" evidence="3">
    <location>
        <begin position="335"/>
        <end position="403"/>
    </location>
</feature>
<dbReference type="InterPro" id="IPR001387">
    <property type="entry name" value="Cro/C1-type_HTH"/>
</dbReference>
<feature type="compositionally biased region" description="Basic and acidic residues" evidence="1">
    <location>
        <begin position="1"/>
        <end position="10"/>
    </location>
</feature>
<proteinExistence type="predicted"/>
<evidence type="ECO:0000313" key="5">
    <source>
        <dbReference type="Proteomes" id="UP001596456"/>
    </source>
</evidence>
<dbReference type="Gene3D" id="1.10.260.40">
    <property type="entry name" value="lambda repressor-like DNA-binding domains"/>
    <property type="match status" value="1"/>
</dbReference>
<dbReference type="CDD" id="cd00093">
    <property type="entry name" value="HTH_XRE"/>
    <property type="match status" value="1"/>
</dbReference>
<feature type="region of interest" description="Disordered" evidence="1">
    <location>
        <begin position="201"/>
        <end position="327"/>
    </location>
</feature>
<dbReference type="InterPro" id="IPR025194">
    <property type="entry name" value="RodZ-like_C"/>
</dbReference>
<keyword evidence="2" id="KW-0812">Transmembrane</keyword>
<dbReference type="InterPro" id="IPR050400">
    <property type="entry name" value="Bact_Cytoskel_RodZ"/>
</dbReference>
<dbReference type="Proteomes" id="UP001596456">
    <property type="component" value="Unassembled WGS sequence"/>
</dbReference>
<feature type="transmembrane region" description="Helical" evidence="2">
    <location>
        <begin position="133"/>
        <end position="152"/>
    </location>
</feature>
<keyword evidence="5" id="KW-1185">Reference proteome</keyword>
<feature type="compositionally biased region" description="Pro residues" evidence="1">
    <location>
        <begin position="246"/>
        <end position="259"/>
    </location>
</feature>
<evidence type="ECO:0000259" key="3">
    <source>
        <dbReference type="Pfam" id="PF13464"/>
    </source>
</evidence>
<feature type="compositionally biased region" description="Low complexity" evidence="1">
    <location>
        <begin position="299"/>
        <end position="310"/>
    </location>
</feature>
<accession>A0ABW2KRT8</accession>
<dbReference type="PANTHER" id="PTHR34475">
    <property type="match status" value="1"/>
</dbReference>
<evidence type="ECO:0000256" key="1">
    <source>
        <dbReference type="SAM" id="MobiDB-lite"/>
    </source>
</evidence>
<dbReference type="Pfam" id="PF13413">
    <property type="entry name" value="HTH_25"/>
    <property type="match status" value="1"/>
</dbReference>
<sequence>MPEQKRRYFDVIEGDPAQAGQGSHEPGPAPRHDIRHVGEMLRQRRLELGYDLPQLSEMLRIRLNYLEAIEQGRWADLPGQAYVTGFLRSYATAMELEPGPVLRRYKEDTAGAPPPAELYFPEPVNESRVPGGALILIALLAGLVVYGGWYMLSASDRSLSDMVPALPDRLAGLIYGDSAPEEDPAPAAVLPPGQVEALVGQSQPTAPEVGASVDQSAPAQSSPSQATPAQPGPSQSAATPAVQTPPAQPAGPQTAPPSVPSQTTAAEPQGEVEESEVPQLPDLGSPAVPPSAAEEPEAPAEVAEAQQEPAAPAPAPAAPPPGRVFGQTDGTVRVVIRATEDSWIQVRDGKGTLWASRVLRPGDSFRAPDVPGLVMNTGNAGGLVVSLDGQDLPPLGGRAQVMRDIRLTPQDLAGRAQR</sequence>
<dbReference type="EMBL" id="JBHTCM010000006">
    <property type="protein sequence ID" value="MFC7332722.1"/>
    <property type="molecule type" value="Genomic_DNA"/>
</dbReference>
<keyword evidence="2" id="KW-0472">Membrane</keyword>
<feature type="compositionally biased region" description="Pro residues" evidence="1">
    <location>
        <begin position="311"/>
        <end position="322"/>
    </location>
</feature>
<reference evidence="5" key="1">
    <citation type="journal article" date="2019" name="Int. J. Syst. Evol. Microbiol.">
        <title>The Global Catalogue of Microorganisms (GCM) 10K type strain sequencing project: providing services to taxonomists for standard genome sequencing and annotation.</title>
        <authorList>
            <consortium name="The Broad Institute Genomics Platform"/>
            <consortium name="The Broad Institute Genome Sequencing Center for Infectious Disease"/>
            <person name="Wu L."/>
            <person name="Ma J."/>
        </authorList>
    </citation>
    <scope>NUCLEOTIDE SEQUENCE [LARGE SCALE GENOMIC DNA]</scope>
    <source>
        <strain evidence="5">CGMCC 1.16275</strain>
    </source>
</reference>
<dbReference type="RefSeq" id="WP_377357315.1">
    <property type="nucleotide sequence ID" value="NZ_JBHTCM010000006.1"/>
</dbReference>
<evidence type="ECO:0000256" key="2">
    <source>
        <dbReference type="SAM" id="Phobius"/>
    </source>
</evidence>
<organism evidence="4 5">
    <name type="scientific">Rhodocista pekingensis</name>
    <dbReference type="NCBI Taxonomy" id="201185"/>
    <lineage>
        <taxon>Bacteria</taxon>
        <taxon>Pseudomonadati</taxon>
        <taxon>Pseudomonadota</taxon>
        <taxon>Alphaproteobacteria</taxon>
        <taxon>Rhodospirillales</taxon>
        <taxon>Azospirillaceae</taxon>
        <taxon>Rhodocista</taxon>
    </lineage>
</organism>
<feature type="region of interest" description="Disordered" evidence="1">
    <location>
        <begin position="1"/>
        <end position="32"/>
    </location>
</feature>
<feature type="compositionally biased region" description="Low complexity" evidence="1">
    <location>
        <begin position="215"/>
        <end position="245"/>
    </location>
</feature>
<protein>
    <submittedName>
        <fullName evidence="4">RodZ domain-containing protein</fullName>
    </submittedName>
</protein>
<comment type="caution">
    <text evidence="4">The sequence shown here is derived from an EMBL/GenBank/DDBJ whole genome shotgun (WGS) entry which is preliminary data.</text>
</comment>
<gene>
    <name evidence="4" type="ORF">ACFQPS_06070</name>
</gene>